<dbReference type="Proteomes" id="UP000186817">
    <property type="component" value="Unassembled WGS sequence"/>
</dbReference>
<evidence type="ECO:0000256" key="2">
    <source>
        <dbReference type="SAM" id="Phobius"/>
    </source>
</evidence>
<dbReference type="InterPro" id="IPR029058">
    <property type="entry name" value="AB_hydrolase_fold"/>
</dbReference>
<keyword evidence="2" id="KW-0812">Transmembrane</keyword>
<dbReference type="Gene3D" id="3.40.50.1820">
    <property type="entry name" value="alpha/beta hydrolase"/>
    <property type="match status" value="1"/>
</dbReference>
<feature type="compositionally biased region" description="Gly residues" evidence="1">
    <location>
        <begin position="1849"/>
        <end position="1869"/>
    </location>
</feature>
<dbReference type="SUPFAM" id="SSF53098">
    <property type="entry name" value="Ribonuclease H-like"/>
    <property type="match status" value="1"/>
</dbReference>
<evidence type="ECO:0000313" key="5">
    <source>
        <dbReference type="EMBL" id="OLP95338.1"/>
    </source>
</evidence>
<organism evidence="5 6">
    <name type="scientific">Symbiodinium microadriaticum</name>
    <name type="common">Dinoflagellate</name>
    <name type="synonym">Zooxanthella microadriatica</name>
    <dbReference type="NCBI Taxonomy" id="2951"/>
    <lineage>
        <taxon>Eukaryota</taxon>
        <taxon>Sar</taxon>
        <taxon>Alveolata</taxon>
        <taxon>Dinophyceae</taxon>
        <taxon>Suessiales</taxon>
        <taxon>Symbiodiniaceae</taxon>
        <taxon>Symbiodinium</taxon>
    </lineage>
</organism>
<dbReference type="InterPro" id="IPR036397">
    <property type="entry name" value="RNaseH_sf"/>
</dbReference>
<dbReference type="Gene3D" id="3.30.420.10">
    <property type="entry name" value="Ribonuclease H-like superfamily/Ribonuclease H"/>
    <property type="match status" value="1"/>
</dbReference>
<dbReference type="InterPro" id="IPR003165">
    <property type="entry name" value="Piwi"/>
</dbReference>
<keyword evidence="2" id="KW-1133">Transmembrane helix</keyword>
<dbReference type="PANTHER" id="PTHR22891">
    <property type="entry name" value="EUKARYOTIC TRANSLATION INITIATION FACTOR 2C"/>
    <property type="match status" value="1"/>
</dbReference>
<sequence length="3030" mass="331394">MVGADAELPFSVRTLPDLAELVHRKLHLGAGGIAQIVKTKTRMPRRRAQESFVYGTASVHAELLMPPRVVLSAVLSEQVPVKLISFVAGSPRSVVCALNHGGRRGRRKTKMLCSTSVAIQVSGWTRPHIGDVIPPSAAPAAAPVCFMLRCRNGSSWWQGHFTAAQSRHQYVSGQESKQSLVDHAIVDAIPHNCAVRSSPTAVGCFAMQVHESSCTAGLLTKSRALVPVWGWIRPPVASAHAPPPAASSLRPAAAPVCLFLQCRYRGCFRGVESWHLVVDKQGGVQSFVDLAIADSVPYSSAVRSSPVATGSKLVCHASCVAVMLTNSRAIVRASGCIRPFLDSAQASPSAAASSLPPAAAPVCFFLQCRNGSSWWQGHFRAAQSRHQYVSGQESKQSLVDHAIVDAIPHKCAVRSSPTAVGCFAMQVHESSCTAGLLTKSRALVPVWGWIRPPVASAHAPPPAASSLRPAAAPVCLFLQCRYRGCFRGVESWHLVVDKQGGVQSFVDLAIADSVPYSSAVRSSPVATGSKLVCHASCVAVMLTNSRAIVRASGCIRPFLDSAQASPSAAASSLPPAAAPVCFFLQCRNGSSWWQGHFRAAQSRHQYVSGQESKQSLVDHAIVDAIPHKCAVRSSPTAVGCFAMQVHESSCTAGLLTKSRALVPVWGWIRPPVASAHAPPPAASSLPPAAAPVCLFLQCRYRGCFRGVESSHLVVDKQGGMQSFVDLAIADSVPYSSAVRSSPVATGSKLVCHASCVAVMLTNSRAIVRASGCIPRAAHHQRKHKGLEGLIGVHSGKLFVLVPSRYAHESSSKQVNHSVSCMRFPELVYGAGTAAWHCLRSVQAARKNYAVLRSSTCASRMWPPPVVAEPSPKKMGTPPPPSPTPSAACMLRVQGGARAAGSDFRPDVGLEAAVEVNCVEVSPLEETLRQAQVPFILMIRNLLPLLPSQALLQGRRVLLNLVLVGHSHGGVIAHSMAQCLESAGFLVKGILAADTLALPRKAEMPLPRFDPQALARHRSPYHWHLSSPKVNMMAPEVPPLRRILPSRAELLVGGAVFPPKHLKDVDHTRILQQSPWDVAAVVSRRSGQTNDRRHVAMAFPICLFDSLQTSKSSRSHKVLEARISPEGRCGGPEEAQRQLANVYGFICSDGDARLTLPAAQLFAIQKTSEDSFASKDQLWECRTSAAIQPCAMDTPQVWLRELPFLESQAHNCSEQLPESVSFVVEDMRHQLGDSKGLFIAPRAAFEVVRHMAILSIRGAILSHVFHAAVFAGFRLFLVSLSTYRFAKMSFTVFRGLRKHFPLKTAAGASSFQADFPFGSADARLKLSAPSGYPELFVGGYNNERQRLSRAILGLLGPPTQRFGKCVVKKLVEYSPEEMKVIHKLLAWFGREKRALLFAGDRGNATWQDSEFDHGVQNCGFCPLDFLDLVLGRSGEAPAPSEPPPGELSQALCCEFVLPKAPPKAAVEAATAQPLSKKAVAAQAPPKAPPKAPAEAAEAPQRFGADDYELAAEADAAANAAIVEVAETEDRLNLDIPPLALGKKAVRTLRLVSNHFHLSVRSSGNATVWRCWRVDFVKMEKDKDPNAKKMPKKKGDDEREVPKGLRKQAVEMLLKDIPHTDWLHDGNNLLYTRKTVTSLQDQRKEVEVKFEGREIDLGWLHQPQVDKTMDPAEAMASMSEHRRFVQVAIRTLAQEREELIAQGRKVICADNRLICDAVPLKYGRQMWFGYIGQVEIVNGGPGVGGRLNPARATLSLNLVASVGLPDMSVIDLLGKLGAKRPGDWYSEEECKKLALVAAAALAVVTEMVVVVVVVVVVTEMVVVVTEMVVVVVVVVVSSSWRCGGCGRRRGGCGGSGAGCDSSAGGGGGRDAAGGADDDVMTVTVHVDEHDDDMMMKRMILMMKMKKKMVMMMTMTMITMKRSITDVVWNYWDRRYTTMRDSLRGELGLRKLRVRAEYGQVKVKGKLVYGLTDKPANRYQFDCEEMGGKVDVAAYFKHKHGLTLKHPDLPCIQLGNARNCIPMEYIYVMGGEHNLAVGKLRPEFQQEVTRRTAMQPSARRDQIMQALNNTQLGPSAALKPKGVDVAFEMLAVTGRLLDTPKLRDGSSAVMRDSTNYSNNFKTLAPPKFNVSWGLWTFTTERSPSERDIQWFADQLTKRCYSKGMNFSDAKFVEWPEEAFNSYFRCHKNREAFSPEMGNVIRKELNRVATAHKDLKLLVILLDNSEAITDHLYKLVKLITETEMGTFTTQFVNCKKGIEDAEKKLNNLMLKITPKLPEMPTGCRAAHNVALSEPHPLLRKEEATMIMGADVTHKVAGISVAGVVGSTDSSYASYFHQIRGQSPYTLNTLKQRNRQSEERIIDLTSMTYNILEKWRSMNKKLPDTIIYYRDGVSDGQFINVLKRELNLLDDAFKKISTTYDPKLVIIVGQKRHQTRLWMQDGGLQDDKGKGKGKDKGKDDKGKGKGKGKDTAQVPPGTVASEGIAQPSHLNFFLVSQLGIQGTSVPCHYHILHLDKRLVKKGITVDDFETITFQLCHMYSRADKSVGYATPAYMADHVCERGKHYLEANFGSSDVMSTHGSSVSEEKQDENLRKQIEERTSWLNDRAAQSVFPPESQRASAVLLREGDADPEVQGNKAFCLQLQRRLDIIKIPGEESDMAEVDETGAGARARTLLETAHMFRISRGSGVRLAKESQNPERQGADLVEDVEPDQVPSLRAAFWSIDPSLFSQACRVLMVLAGCPPGFIYKGHSIAPGGVHGPEAQFDADATAAWISARHQAVMKAYHAQEPTRILLYAEATTEQVPQDTAEDWLSFAHEMHLLPRPTGKAYAPKDFDLAQASQAGEFVVLRHLRLQLRKHLLRGWDRHGPFKRYGPPGTTCMPAAGTFLIVNQSSFASLFGREQGGLAVLQNGELLKALCIFDDRKERRLELVYNSLLEGQLASEVTIIRTERIGSWKAWADAYPKCKAVVAEVIQGKLEGCLANSAPLLHAYHQLLPPRRDASKSWPGVASRIAKVFEFNMSPVLKDPEGRPEGE</sequence>
<feature type="region of interest" description="Disordered" evidence="1">
    <location>
        <begin position="1848"/>
        <end position="1870"/>
    </location>
</feature>
<dbReference type="SUPFAM" id="SSF53474">
    <property type="entry name" value="alpha/beta-Hydrolases"/>
    <property type="match status" value="1"/>
</dbReference>
<dbReference type="Gene3D" id="3.40.50.2300">
    <property type="match status" value="1"/>
</dbReference>
<feature type="transmembrane region" description="Helical" evidence="2">
    <location>
        <begin position="1819"/>
        <end position="1838"/>
    </location>
</feature>
<evidence type="ECO:0000313" key="6">
    <source>
        <dbReference type="Proteomes" id="UP000186817"/>
    </source>
</evidence>
<dbReference type="Gene3D" id="2.170.260.10">
    <property type="entry name" value="paz domain"/>
    <property type="match status" value="1"/>
</dbReference>
<feature type="region of interest" description="Disordered" evidence="1">
    <location>
        <begin position="1581"/>
        <end position="1600"/>
    </location>
</feature>
<feature type="region of interest" description="Disordered" evidence="1">
    <location>
        <begin position="2433"/>
        <end position="2475"/>
    </location>
</feature>
<dbReference type="Pfam" id="PF02170">
    <property type="entry name" value="PAZ"/>
    <property type="match status" value="1"/>
</dbReference>
<feature type="compositionally biased region" description="Basic and acidic residues" evidence="1">
    <location>
        <begin position="2440"/>
        <end position="2465"/>
    </location>
</feature>
<dbReference type="PROSITE" id="PS50821">
    <property type="entry name" value="PAZ"/>
    <property type="match status" value="1"/>
</dbReference>
<evidence type="ECO:0000259" key="4">
    <source>
        <dbReference type="PROSITE" id="PS50822"/>
    </source>
</evidence>
<evidence type="ECO:0000256" key="1">
    <source>
        <dbReference type="SAM" id="MobiDB-lite"/>
    </source>
</evidence>
<keyword evidence="2" id="KW-0472">Membrane</keyword>
<feature type="domain" description="PAZ" evidence="3">
    <location>
        <begin position="1920"/>
        <end position="2027"/>
    </location>
</feature>
<gene>
    <name evidence="5" type="primary">Ago2</name>
    <name evidence="5" type="ORF">AK812_SmicGene22561</name>
</gene>
<feature type="transmembrane region" description="Helical" evidence="2">
    <location>
        <begin position="1791"/>
        <end position="1813"/>
    </location>
</feature>
<accession>A0A1Q9DJJ7</accession>
<dbReference type="Pfam" id="PF02171">
    <property type="entry name" value="Piwi"/>
    <property type="match status" value="1"/>
</dbReference>
<comment type="caution">
    <text evidence="5">The sequence shown here is derived from an EMBL/GenBank/DDBJ whole genome shotgun (WGS) entry which is preliminary data.</text>
</comment>
<keyword evidence="6" id="KW-1185">Reference proteome</keyword>
<dbReference type="GO" id="GO:0003723">
    <property type="term" value="F:RNA binding"/>
    <property type="evidence" value="ECO:0007669"/>
    <property type="project" value="InterPro"/>
</dbReference>
<name>A0A1Q9DJJ7_SYMMI</name>
<dbReference type="CDD" id="cd02846">
    <property type="entry name" value="PAZ_argonaute_like"/>
    <property type="match status" value="1"/>
</dbReference>
<dbReference type="SUPFAM" id="SSF101690">
    <property type="entry name" value="PAZ domain"/>
    <property type="match status" value="1"/>
</dbReference>
<dbReference type="InterPro" id="IPR036085">
    <property type="entry name" value="PAZ_dom_sf"/>
</dbReference>
<proteinExistence type="predicted"/>
<evidence type="ECO:0000259" key="3">
    <source>
        <dbReference type="PROSITE" id="PS50821"/>
    </source>
</evidence>
<dbReference type="OrthoDB" id="5971213at2759"/>
<dbReference type="SMART" id="SM00950">
    <property type="entry name" value="Piwi"/>
    <property type="match status" value="1"/>
</dbReference>
<reference evidence="5 6" key="1">
    <citation type="submission" date="2016-02" db="EMBL/GenBank/DDBJ databases">
        <title>Genome analysis of coral dinoflagellate symbionts highlights evolutionary adaptations to a symbiotic lifestyle.</title>
        <authorList>
            <person name="Aranda M."/>
            <person name="Li Y."/>
            <person name="Liew Y.J."/>
            <person name="Baumgarten S."/>
            <person name="Simakov O."/>
            <person name="Wilson M."/>
            <person name="Piel J."/>
            <person name="Ashoor H."/>
            <person name="Bougouffa S."/>
            <person name="Bajic V.B."/>
            <person name="Ryu T."/>
            <person name="Ravasi T."/>
            <person name="Bayer T."/>
            <person name="Micklem G."/>
            <person name="Kim H."/>
            <person name="Bhak J."/>
            <person name="Lajeunesse T.C."/>
            <person name="Voolstra C.R."/>
        </authorList>
    </citation>
    <scope>NUCLEOTIDE SEQUENCE [LARGE SCALE GENOMIC DNA]</scope>
    <source>
        <strain evidence="5 6">CCMP2467</strain>
    </source>
</reference>
<feature type="domain" description="Piwi" evidence="4">
    <location>
        <begin position="2213"/>
        <end position="2562"/>
    </location>
</feature>
<protein>
    <submittedName>
        <fullName evidence="5">Protein argonaute-2</fullName>
    </submittedName>
</protein>
<dbReference type="InterPro" id="IPR012337">
    <property type="entry name" value="RNaseH-like_sf"/>
</dbReference>
<dbReference type="PROSITE" id="PS50822">
    <property type="entry name" value="PIWI"/>
    <property type="match status" value="1"/>
</dbReference>
<dbReference type="EMBL" id="LSRX01000508">
    <property type="protein sequence ID" value="OLP95338.1"/>
    <property type="molecule type" value="Genomic_DNA"/>
</dbReference>
<feature type="region of interest" description="Disordered" evidence="1">
    <location>
        <begin position="1476"/>
        <end position="1499"/>
    </location>
</feature>
<dbReference type="InterPro" id="IPR003100">
    <property type="entry name" value="PAZ_dom"/>
</dbReference>